<gene>
    <name evidence="2" type="ORF">BSR29_00865</name>
</gene>
<evidence type="ECO:0000256" key="1">
    <source>
        <dbReference type="SAM" id="SignalP"/>
    </source>
</evidence>
<organism evidence="2 3">
    <name type="scientific">Boudabousia liubingyangii</name>
    <dbReference type="NCBI Taxonomy" id="1921764"/>
    <lineage>
        <taxon>Bacteria</taxon>
        <taxon>Bacillati</taxon>
        <taxon>Actinomycetota</taxon>
        <taxon>Actinomycetes</taxon>
        <taxon>Actinomycetales</taxon>
        <taxon>Actinomycetaceae</taxon>
        <taxon>Boudabousia</taxon>
    </lineage>
</organism>
<dbReference type="InterPro" id="IPR050490">
    <property type="entry name" value="Bact_solute-bd_prot1"/>
</dbReference>
<feature type="chain" id="PRO_5010378892" evidence="1">
    <location>
        <begin position="22"/>
        <end position="427"/>
    </location>
</feature>
<dbReference type="Pfam" id="PF01547">
    <property type="entry name" value="SBP_bac_1"/>
    <property type="match status" value="1"/>
</dbReference>
<dbReference type="STRING" id="1921764.BSR28_01655"/>
<dbReference type="RefSeq" id="WP_073708431.1">
    <property type="nucleotide sequence ID" value="NZ_MQSV01000001.1"/>
</dbReference>
<feature type="signal peptide" evidence="1">
    <location>
        <begin position="1"/>
        <end position="21"/>
    </location>
</feature>
<dbReference type="Gene3D" id="3.40.190.10">
    <property type="entry name" value="Periplasmic binding protein-like II"/>
    <property type="match status" value="1"/>
</dbReference>
<dbReference type="EMBL" id="MQSV01000001">
    <property type="protein sequence ID" value="OKL49540.1"/>
    <property type="molecule type" value="Genomic_DNA"/>
</dbReference>
<dbReference type="PANTHER" id="PTHR43649">
    <property type="entry name" value="ARABINOSE-BINDING PROTEIN-RELATED"/>
    <property type="match status" value="1"/>
</dbReference>
<dbReference type="PROSITE" id="PS51257">
    <property type="entry name" value="PROKAR_LIPOPROTEIN"/>
    <property type="match status" value="1"/>
</dbReference>
<dbReference type="PANTHER" id="PTHR43649:SF12">
    <property type="entry name" value="DIACETYLCHITOBIOSE BINDING PROTEIN DASA"/>
    <property type="match status" value="1"/>
</dbReference>
<name>A0A1Q5PQ15_9ACTO</name>
<dbReference type="InterPro" id="IPR006059">
    <property type="entry name" value="SBP"/>
</dbReference>
<evidence type="ECO:0000313" key="2">
    <source>
        <dbReference type="EMBL" id="OKL49540.1"/>
    </source>
</evidence>
<keyword evidence="1" id="KW-0732">Signal</keyword>
<comment type="caution">
    <text evidence="2">The sequence shown here is derived from an EMBL/GenBank/DDBJ whole genome shotgun (WGS) entry which is preliminary data.</text>
</comment>
<dbReference type="SUPFAM" id="SSF53850">
    <property type="entry name" value="Periplasmic binding protein-like II"/>
    <property type="match status" value="1"/>
</dbReference>
<keyword evidence="3" id="KW-1185">Reference proteome</keyword>
<evidence type="ECO:0000313" key="3">
    <source>
        <dbReference type="Proteomes" id="UP000186785"/>
    </source>
</evidence>
<dbReference type="Proteomes" id="UP000186785">
    <property type="component" value="Unassembled WGS sequence"/>
</dbReference>
<protein>
    <submittedName>
        <fullName evidence="2">Sugar ABC transporter substrate-binding protein</fullName>
    </submittedName>
</protein>
<proteinExistence type="predicted"/>
<accession>A0A1Q5PQ15</accession>
<reference evidence="2 3" key="1">
    <citation type="submission" date="2016-11" db="EMBL/GenBank/DDBJ databases">
        <title>Actinomyces gypaetusis sp. nov. isolated from the vulture Gypaetus barbatus in Qinghai Tibet Plateau China.</title>
        <authorList>
            <person name="Meng X."/>
        </authorList>
    </citation>
    <scope>NUCLEOTIDE SEQUENCE [LARGE SCALE GENOMIC DNA]</scope>
    <source>
        <strain evidence="2 3">VUL4_2</strain>
    </source>
</reference>
<sequence>MKKTQLLGAMLAFSLAGTLTACSGTNGSGSGSSGAADKNVRVWFMEGSISEDAQKYLKEEFEKQNPGAKLTVEIQPWPGIVAKLQTSLASKTESPDLVETGNTQSATFTTVGAFADVTNLKEKLGGKDLIPSFVDATTVNGKIYGYPLYAGARGVYYRKDLFQKAGIEVPQTIGDFKNAVIKLQEANPEGVEGFSGMYLAAVDGHGVESVLFADGFDYAKLENGKWKSLVTSPESMEALNMLKDLFEKGTKYGLDSQAGQKSFERNFNDGKTGVLVGTGNIGVKIDKKLWDEGKVGVFALPSKTPGVAGATFAGGSNISMAKNAQNPELAAKALEVIFSKGFQELIAKDGWVPGNLKYADSVSGPFGEISQQIVANTKLTPNTPQWGVAADDGAVNDFFTRIAKGEDLQKTANDFSQMLEKELNSGN</sequence>
<dbReference type="AlphaFoldDB" id="A0A1Q5PQ15"/>